<organism evidence="2 3">
    <name type="scientific">Liparis tanakae</name>
    <name type="common">Tanaka's snailfish</name>
    <dbReference type="NCBI Taxonomy" id="230148"/>
    <lineage>
        <taxon>Eukaryota</taxon>
        <taxon>Metazoa</taxon>
        <taxon>Chordata</taxon>
        <taxon>Craniata</taxon>
        <taxon>Vertebrata</taxon>
        <taxon>Euteleostomi</taxon>
        <taxon>Actinopterygii</taxon>
        <taxon>Neopterygii</taxon>
        <taxon>Teleostei</taxon>
        <taxon>Neoteleostei</taxon>
        <taxon>Acanthomorphata</taxon>
        <taxon>Eupercaria</taxon>
        <taxon>Perciformes</taxon>
        <taxon>Cottioidei</taxon>
        <taxon>Cottales</taxon>
        <taxon>Liparidae</taxon>
        <taxon>Liparis</taxon>
    </lineage>
</organism>
<dbReference type="AlphaFoldDB" id="A0A4Z2FTJ8"/>
<keyword evidence="3" id="KW-1185">Reference proteome</keyword>
<evidence type="ECO:0000256" key="1">
    <source>
        <dbReference type="SAM" id="MobiDB-lite"/>
    </source>
</evidence>
<dbReference type="EMBL" id="SRLO01000894">
    <property type="protein sequence ID" value="TNN44597.1"/>
    <property type="molecule type" value="Genomic_DNA"/>
</dbReference>
<sequence>MCFHFSHMFTMQARASHPGSGGHITKGAGAATPSGQRSLFCLPSPRFDPKPLPLHDVPQLPQIGLGDDVIGFELERAQVVVLRFGKFPIQVEDGTEVHQSSRVLKRAETRSAARSAISAASPRRACSSRNWPGGERGRRGRKSIYYSGVVKFRLV</sequence>
<evidence type="ECO:0000313" key="2">
    <source>
        <dbReference type="EMBL" id="TNN44597.1"/>
    </source>
</evidence>
<feature type="region of interest" description="Disordered" evidence="1">
    <location>
        <begin position="112"/>
        <end position="138"/>
    </location>
</feature>
<gene>
    <name evidence="2" type="ORF">EYF80_045199</name>
</gene>
<evidence type="ECO:0000313" key="3">
    <source>
        <dbReference type="Proteomes" id="UP000314294"/>
    </source>
</evidence>
<feature type="compositionally biased region" description="Low complexity" evidence="1">
    <location>
        <begin position="112"/>
        <end position="129"/>
    </location>
</feature>
<protein>
    <submittedName>
        <fullName evidence="2">Uncharacterized protein</fullName>
    </submittedName>
</protein>
<dbReference type="OrthoDB" id="10615215at2759"/>
<reference evidence="2 3" key="1">
    <citation type="submission" date="2019-03" db="EMBL/GenBank/DDBJ databases">
        <title>First draft genome of Liparis tanakae, snailfish: a comprehensive survey of snailfish specific genes.</title>
        <authorList>
            <person name="Kim W."/>
            <person name="Song I."/>
            <person name="Jeong J.-H."/>
            <person name="Kim D."/>
            <person name="Kim S."/>
            <person name="Ryu S."/>
            <person name="Song J.Y."/>
            <person name="Lee S.K."/>
        </authorList>
    </citation>
    <scope>NUCLEOTIDE SEQUENCE [LARGE SCALE GENOMIC DNA]</scope>
    <source>
        <tissue evidence="2">Muscle</tissue>
    </source>
</reference>
<dbReference type="Proteomes" id="UP000314294">
    <property type="component" value="Unassembled WGS sequence"/>
</dbReference>
<name>A0A4Z2FTJ8_9TELE</name>
<accession>A0A4Z2FTJ8</accession>
<comment type="caution">
    <text evidence="2">The sequence shown here is derived from an EMBL/GenBank/DDBJ whole genome shotgun (WGS) entry which is preliminary data.</text>
</comment>
<proteinExistence type="predicted"/>